<dbReference type="SUPFAM" id="SSF57850">
    <property type="entry name" value="RING/U-box"/>
    <property type="match status" value="1"/>
</dbReference>
<evidence type="ECO:0000313" key="7">
    <source>
        <dbReference type="EMBL" id="KAG7161623.1"/>
    </source>
</evidence>
<keyword evidence="8" id="KW-1185">Reference proteome</keyword>
<keyword evidence="3" id="KW-0862">Zinc</keyword>
<evidence type="ECO:0000256" key="4">
    <source>
        <dbReference type="PROSITE-ProRule" id="PRU00024"/>
    </source>
</evidence>
<evidence type="ECO:0000256" key="1">
    <source>
        <dbReference type="ARBA" id="ARBA00022723"/>
    </source>
</evidence>
<keyword evidence="1" id="KW-0479">Metal-binding</keyword>
<evidence type="ECO:0000259" key="5">
    <source>
        <dbReference type="PROSITE" id="PS50089"/>
    </source>
</evidence>
<accession>A0A8J5JV86</accession>
<reference evidence="7" key="1">
    <citation type="journal article" date="2021" name="Sci. Adv.">
        <title>The American lobster genome reveals insights on longevity, neural, and immune adaptations.</title>
        <authorList>
            <person name="Polinski J.M."/>
            <person name="Zimin A.V."/>
            <person name="Clark K.F."/>
            <person name="Kohn A.B."/>
            <person name="Sadowski N."/>
            <person name="Timp W."/>
            <person name="Ptitsyn A."/>
            <person name="Khanna P."/>
            <person name="Romanova D.Y."/>
            <person name="Williams P."/>
            <person name="Greenwood S.J."/>
            <person name="Moroz L.L."/>
            <person name="Walt D.R."/>
            <person name="Bodnar A.G."/>
        </authorList>
    </citation>
    <scope>NUCLEOTIDE SEQUENCE</scope>
    <source>
        <strain evidence="7">GMGI-L3</strain>
    </source>
</reference>
<dbReference type="Pfam" id="PF00643">
    <property type="entry name" value="zf-B_box"/>
    <property type="match status" value="1"/>
</dbReference>
<dbReference type="PROSITE" id="PS50119">
    <property type="entry name" value="ZF_BBOX"/>
    <property type="match status" value="1"/>
</dbReference>
<dbReference type="AlphaFoldDB" id="A0A8J5JV86"/>
<evidence type="ECO:0000256" key="3">
    <source>
        <dbReference type="ARBA" id="ARBA00022833"/>
    </source>
</evidence>
<evidence type="ECO:0000256" key="2">
    <source>
        <dbReference type="ARBA" id="ARBA00022771"/>
    </source>
</evidence>
<sequence>MFTVIDTMNGLSKCGLCGGGFDDQRRKPLLLPACGHTCLSCLERLAQHRAYLCPTCRTGQPNGKLETLHVNHGLLELIIALKGIANDARDEKKNKNNMEAKNRHDKCRIHDGTRLMYWCVTCQNPACGECVVENHRSEPHKTNKIADVVEDLKRGVNTSILEILDDIHKVCGNHLASENETSSYIHNIGDLSKDIKKTAGKLLLTTIILESQVTEMKNTGQKLKQMEMLAEEMLSNAPNFPVGISGIRELQKYKGNVHKLREVFTTKTQLPFMKADEATSFLASARTIVTSLNNKASCLTRKVGSHWRQDVLLEVDEGKSALLRWEDRGLHLYCPRKQSNLSNNDKKPHFKWNKMLSQLQEEVKMVFMDLRWGSRDEGGRVYISLKINQPASHLLFNLCLGLKFSLLDKKLPQKEEVAGGEGMLLWKYRQERDNAISAQVQQPQQHPHNAGDVVCLPGTHKGEIKFWLLTRGGLSGGQLGSPYTSVGSLTGGMKVLTEAAAKGSLADILISDCGAVIHASHDSSEMQ</sequence>
<dbReference type="InterPro" id="IPR000315">
    <property type="entry name" value="Znf_B-box"/>
</dbReference>
<evidence type="ECO:0000259" key="6">
    <source>
        <dbReference type="PROSITE" id="PS50119"/>
    </source>
</evidence>
<dbReference type="EMBL" id="JAHLQT010028947">
    <property type="protein sequence ID" value="KAG7161623.1"/>
    <property type="molecule type" value="Genomic_DNA"/>
</dbReference>
<dbReference type="Gene3D" id="3.30.160.60">
    <property type="entry name" value="Classic Zinc Finger"/>
    <property type="match status" value="1"/>
</dbReference>
<dbReference type="GO" id="GO:0008270">
    <property type="term" value="F:zinc ion binding"/>
    <property type="evidence" value="ECO:0007669"/>
    <property type="project" value="UniProtKB-KW"/>
</dbReference>
<evidence type="ECO:0000313" key="8">
    <source>
        <dbReference type="Proteomes" id="UP000747542"/>
    </source>
</evidence>
<protein>
    <submittedName>
        <fullName evidence="7">Tripartite motif-containing protein 3-like 1</fullName>
    </submittedName>
</protein>
<dbReference type="SUPFAM" id="SSF57845">
    <property type="entry name" value="B-box zinc-binding domain"/>
    <property type="match status" value="1"/>
</dbReference>
<gene>
    <name evidence="7" type="primary">Trim3-L1</name>
    <name evidence="7" type="ORF">Hamer_G014190</name>
</gene>
<dbReference type="Gene3D" id="3.30.40.10">
    <property type="entry name" value="Zinc/RING finger domain, C3HC4 (zinc finger)"/>
    <property type="match status" value="1"/>
</dbReference>
<proteinExistence type="predicted"/>
<keyword evidence="2 4" id="KW-0863">Zinc-finger</keyword>
<dbReference type="PROSITE" id="PS50089">
    <property type="entry name" value="ZF_RING_2"/>
    <property type="match status" value="1"/>
</dbReference>
<name>A0A8J5JV86_HOMAM</name>
<dbReference type="PANTHER" id="PTHR25462">
    <property type="entry name" value="BONUS, ISOFORM C-RELATED"/>
    <property type="match status" value="1"/>
</dbReference>
<comment type="caution">
    <text evidence="7">The sequence shown here is derived from an EMBL/GenBank/DDBJ whole genome shotgun (WGS) entry which is preliminary data.</text>
</comment>
<organism evidence="7 8">
    <name type="scientific">Homarus americanus</name>
    <name type="common">American lobster</name>
    <dbReference type="NCBI Taxonomy" id="6706"/>
    <lineage>
        <taxon>Eukaryota</taxon>
        <taxon>Metazoa</taxon>
        <taxon>Ecdysozoa</taxon>
        <taxon>Arthropoda</taxon>
        <taxon>Crustacea</taxon>
        <taxon>Multicrustacea</taxon>
        <taxon>Malacostraca</taxon>
        <taxon>Eumalacostraca</taxon>
        <taxon>Eucarida</taxon>
        <taxon>Decapoda</taxon>
        <taxon>Pleocyemata</taxon>
        <taxon>Astacidea</taxon>
        <taxon>Nephropoidea</taxon>
        <taxon>Nephropidae</taxon>
        <taxon>Homarus</taxon>
    </lineage>
</organism>
<dbReference type="PANTHER" id="PTHR25462:SF296">
    <property type="entry name" value="MEIOTIC P26, ISOFORM F"/>
    <property type="match status" value="1"/>
</dbReference>
<dbReference type="Proteomes" id="UP000747542">
    <property type="component" value="Unassembled WGS sequence"/>
</dbReference>
<dbReference type="InterPro" id="IPR013083">
    <property type="entry name" value="Znf_RING/FYVE/PHD"/>
</dbReference>
<feature type="domain" description="B box-type" evidence="6">
    <location>
        <begin position="102"/>
        <end position="145"/>
    </location>
</feature>
<feature type="domain" description="RING-type" evidence="5">
    <location>
        <begin position="14"/>
        <end position="57"/>
    </location>
</feature>
<dbReference type="InterPro" id="IPR047153">
    <property type="entry name" value="TRIM45/56/19-like"/>
</dbReference>
<dbReference type="InterPro" id="IPR001841">
    <property type="entry name" value="Znf_RING"/>
</dbReference>